<feature type="compositionally biased region" description="Polar residues" evidence="1">
    <location>
        <begin position="581"/>
        <end position="590"/>
    </location>
</feature>
<evidence type="ECO:0000313" key="3">
    <source>
        <dbReference type="Proteomes" id="UP000886523"/>
    </source>
</evidence>
<sequence length="663" mass="70210">MDLDTLSRQQLQQLCKDNNIKANLKTDALITLLQSHLAAGNQLHTTRARTRSSQSAPDARPLSVPPVPTAPETSVPSPTRTRKPSRATRAPSVSVRSSIPPVSVPELVIVESEKENKKDAPRRKARESQKRLGVGKPRAAGGTGPRSVTRIVPSRSAATRTRSRVDLVEGNGQMAVVVEEDDAEDSNSTPVVPTSSAPSLSEDLQSESGLSRPGTAAVTRRISTMESQISQLFTSRDALLSKLSAQEKDILSIKDDIITERPKIIEACLAGQNAESSSQQLAETQRLLGIERERVGKLETHMGALLERIAALEERFLGGAITQDRPVDANILGIDPSTLLHPSSAHESLLVIDKKRAASSEPEGSRSKKRARQSSPPYATAALLGDALAQTNAASSTLTSLPAPVPAPPRTPPLTRNARRQLQVPPGSPRGGTPSSQFRRPPVTAPSPTTDSPRKGLPKGKGKDAPLTMMTPSKPKASAKSKAAASSSDALTVTPGASSSASKSKKPPGTNLLELMDPTASINPSASPAFPVYEPPSRFNRGLGLGLPSAGTGDPLSSSVPSGLLPPYPYGSYPSPRRHSNNSSTDTETSPGMDAEIQEPSTPLTIMEADGWGRSPDDGPPPSPDKRTLYGTEVVPDSERLKGDGKPSGRSANFPEDEDEEWM</sequence>
<feature type="region of interest" description="Disordered" evidence="1">
    <location>
        <begin position="393"/>
        <end position="663"/>
    </location>
</feature>
<accession>A0A9P6BAE6</accession>
<dbReference type="OrthoDB" id="3258416at2759"/>
<comment type="caution">
    <text evidence="2">The sequence shown here is derived from an EMBL/GenBank/DDBJ whole genome shotgun (WGS) entry which is preliminary data.</text>
</comment>
<feature type="compositionally biased region" description="Basic and acidic residues" evidence="1">
    <location>
        <begin position="637"/>
        <end position="647"/>
    </location>
</feature>
<proteinExistence type="predicted"/>
<dbReference type="EMBL" id="MU128915">
    <property type="protein sequence ID" value="KAF9519870.1"/>
    <property type="molecule type" value="Genomic_DNA"/>
</dbReference>
<feature type="region of interest" description="Disordered" evidence="1">
    <location>
        <begin position="356"/>
        <end position="378"/>
    </location>
</feature>
<reference evidence="2" key="1">
    <citation type="journal article" date="2020" name="Nat. Commun.">
        <title>Large-scale genome sequencing of mycorrhizal fungi provides insights into the early evolution of symbiotic traits.</title>
        <authorList>
            <person name="Miyauchi S."/>
            <person name="Kiss E."/>
            <person name="Kuo A."/>
            <person name="Drula E."/>
            <person name="Kohler A."/>
            <person name="Sanchez-Garcia M."/>
            <person name="Morin E."/>
            <person name="Andreopoulos B."/>
            <person name="Barry K.W."/>
            <person name="Bonito G."/>
            <person name="Buee M."/>
            <person name="Carver A."/>
            <person name="Chen C."/>
            <person name="Cichocki N."/>
            <person name="Clum A."/>
            <person name="Culley D."/>
            <person name="Crous P.W."/>
            <person name="Fauchery L."/>
            <person name="Girlanda M."/>
            <person name="Hayes R.D."/>
            <person name="Keri Z."/>
            <person name="LaButti K."/>
            <person name="Lipzen A."/>
            <person name="Lombard V."/>
            <person name="Magnuson J."/>
            <person name="Maillard F."/>
            <person name="Murat C."/>
            <person name="Nolan M."/>
            <person name="Ohm R.A."/>
            <person name="Pangilinan J."/>
            <person name="Pereira M.F."/>
            <person name="Perotto S."/>
            <person name="Peter M."/>
            <person name="Pfister S."/>
            <person name="Riley R."/>
            <person name="Sitrit Y."/>
            <person name="Stielow J.B."/>
            <person name="Szollosi G."/>
            <person name="Zifcakova L."/>
            <person name="Stursova M."/>
            <person name="Spatafora J.W."/>
            <person name="Tedersoo L."/>
            <person name="Vaario L.M."/>
            <person name="Yamada A."/>
            <person name="Yan M."/>
            <person name="Wang P."/>
            <person name="Xu J."/>
            <person name="Bruns T."/>
            <person name="Baldrian P."/>
            <person name="Vilgalys R."/>
            <person name="Dunand C."/>
            <person name="Henrissat B."/>
            <person name="Grigoriev I.V."/>
            <person name="Hibbett D."/>
            <person name="Nagy L.G."/>
            <person name="Martin F.M."/>
        </authorList>
    </citation>
    <scope>NUCLEOTIDE SEQUENCE</scope>
    <source>
        <strain evidence="2">UP504</strain>
    </source>
</reference>
<evidence type="ECO:0000313" key="2">
    <source>
        <dbReference type="EMBL" id="KAF9519870.1"/>
    </source>
</evidence>
<evidence type="ECO:0000256" key="1">
    <source>
        <dbReference type="SAM" id="MobiDB-lite"/>
    </source>
</evidence>
<protein>
    <submittedName>
        <fullName evidence="2">Uncharacterized protein</fullName>
    </submittedName>
</protein>
<name>A0A9P6BAE6_9AGAM</name>
<keyword evidence="3" id="KW-1185">Reference proteome</keyword>
<feature type="compositionally biased region" description="Low complexity" evidence="1">
    <location>
        <begin position="472"/>
        <end position="488"/>
    </location>
</feature>
<feature type="region of interest" description="Disordered" evidence="1">
    <location>
        <begin position="43"/>
        <end position="98"/>
    </location>
</feature>
<feature type="compositionally biased region" description="Basic and acidic residues" evidence="1">
    <location>
        <begin position="356"/>
        <end position="366"/>
    </location>
</feature>
<organism evidence="2 3">
    <name type="scientific">Hydnum rufescens UP504</name>
    <dbReference type="NCBI Taxonomy" id="1448309"/>
    <lineage>
        <taxon>Eukaryota</taxon>
        <taxon>Fungi</taxon>
        <taxon>Dikarya</taxon>
        <taxon>Basidiomycota</taxon>
        <taxon>Agaricomycotina</taxon>
        <taxon>Agaricomycetes</taxon>
        <taxon>Cantharellales</taxon>
        <taxon>Hydnaceae</taxon>
        <taxon>Hydnum</taxon>
    </lineage>
</organism>
<gene>
    <name evidence="2" type="ORF">BS47DRAFT_1379108</name>
</gene>
<feature type="region of interest" description="Disordered" evidence="1">
    <location>
        <begin position="113"/>
        <end position="149"/>
    </location>
</feature>
<feature type="compositionally biased region" description="Low complexity" evidence="1">
    <location>
        <begin position="186"/>
        <end position="201"/>
    </location>
</feature>
<dbReference type="Proteomes" id="UP000886523">
    <property type="component" value="Unassembled WGS sequence"/>
</dbReference>
<feature type="region of interest" description="Disordered" evidence="1">
    <location>
        <begin position="179"/>
        <end position="215"/>
    </location>
</feature>
<feature type="compositionally biased region" description="Pro residues" evidence="1">
    <location>
        <begin position="403"/>
        <end position="412"/>
    </location>
</feature>
<dbReference type="AlphaFoldDB" id="A0A9P6BAE6"/>